<evidence type="ECO:0000256" key="1">
    <source>
        <dbReference type="SAM" id="MobiDB-lite"/>
    </source>
</evidence>
<dbReference type="Proteomes" id="UP000006562">
    <property type="component" value="Chromosome"/>
</dbReference>
<dbReference type="NCBIfam" id="TIGR02830">
    <property type="entry name" value="spore_III_AG"/>
    <property type="match status" value="1"/>
</dbReference>
<reference evidence="3 4" key="1">
    <citation type="journal article" date="2011" name="Int. J. Syst. Evol. Microbiol.">
        <title>Relationship of Bacillus amyloliquefaciens clades associated with strains DSM 7T and FZB42T: a proposal for Bacillus amyloliquefaciens subsp. amyloliquefaciens subsp. nov. and Bacillus amyloliquefaciens subsp. plantarum subsp. nov. based on complete genome sequence comparisons.</title>
        <authorList>
            <person name="Borriss R."/>
            <person name="Chen X.H."/>
            <person name="Rueckert C."/>
            <person name="Blom J."/>
            <person name="Becker A."/>
            <person name="Baumgarth B."/>
            <person name="Fan B."/>
            <person name="Pukall R."/>
            <person name="Schumann P."/>
            <person name="Sproer C."/>
            <person name="Junge H."/>
            <person name="Vater J."/>
            <person name="Puhler A."/>
            <person name="Klenk H.P."/>
        </authorList>
    </citation>
    <scope>NUCLEOTIDE SEQUENCE [LARGE SCALE GENOMIC DNA]</scope>
    <source>
        <strain evidence="4">DSM 7</strain>
    </source>
</reference>
<reference evidence="4" key="2">
    <citation type="journal article" date="2011" name="J. Biotechnol.">
        <title>Genome sequence of B. amyloliquefaciens type strain DSM7(T) reveals differences to plant-associated B. amyloliquefaciens FZB42.</title>
        <authorList>
            <person name="Ruckert C."/>
            <person name="Blom J."/>
            <person name="Chen X."/>
            <person name="Reva O."/>
            <person name="Borriss R."/>
        </authorList>
    </citation>
    <scope>NUCLEOTIDE SEQUENCE [LARGE SCALE GENOMIC DNA]</scope>
    <source>
        <strain evidence="4">DSM 7</strain>
    </source>
</reference>
<protein>
    <submittedName>
        <fullName evidence="3">Stage III sporulation engulfment assembly protein</fullName>
    </submittedName>
</protein>
<name>A0A9P1JII5_BACAS</name>
<dbReference type="InterPro" id="IPR014195">
    <property type="entry name" value="Spore_III_AG"/>
</dbReference>
<keyword evidence="2" id="KW-0812">Transmembrane</keyword>
<feature type="transmembrane region" description="Helical" evidence="2">
    <location>
        <begin position="45"/>
        <end position="65"/>
    </location>
</feature>
<feature type="region of interest" description="Disordered" evidence="1">
    <location>
        <begin position="69"/>
        <end position="102"/>
    </location>
</feature>
<keyword evidence="2" id="KW-0472">Membrane</keyword>
<gene>
    <name evidence="3" type="primary">spoIIIAG</name>
    <name evidence="3" type="ordered locus">BAMF_2341</name>
</gene>
<evidence type="ECO:0000256" key="2">
    <source>
        <dbReference type="SAM" id="Phobius"/>
    </source>
</evidence>
<keyword evidence="4" id="KW-1185">Reference proteome</keyword>
<feature type="region of interest" description="Disordered" evidence="1">
    <location>
        <begin position="152"/>
        <end position="173"/>
    </location>
</feature>
<evidence type="ECO:0000313" key="4">
    <source>
        <dbReference type="Proteomes" id="UP000006562"/>
    </source>
</evidence>
<dbReference type="KEGG" id="bao:BAMF_2341"/>
<organism evidence="3 4">
    <name type="scientific">Bacillus amyloliquefaciens (strain ATCC 23350 / DSM 7 / BCRC 11601 / CCUG 28519 / NBRC 15535 / NRRL B-14393 / F)</name>
    <dbReference type="NCBI Taxonomy" id="692420"/>
    <lineage>
        <taxon>Bacteria</taxon>
        <taxon>Bacillati</taxon>
        <taxon>Bacillota</taxon>
        <taxon>Bacilli</taxon>
        <taxon>Bacillales</taxon>
        <taxon>Bacillaceae</taxon>
        <taxon>Bacillus</taxon>
        <taxon>Bacillus amyloliquefaciens group</taxon>
    </lineage>
</organism>
<proteinExistence type="predicted"/>
<accession>A0A9P1JII5</accession>
<dbReference type="AlphaFoldDB" id="A0A9P1JII5"/>
<keyword evidence="2" id="KW-1133">Transmembrane helix</keyword>
<sequence>MRKLRFIWKAGRKTAMNKNGLWNILKKQLMIGQAKDGEKPKLTKYHYFLFVFVLGVSFMLVSQMFSSPEKTGKDQTAQTVMSGQTEDKSGQKSAPVFKASKDSSAKNTIDDYERDYENQLKEILETIIGVEDVSIVVNVDATSLKVFEKNKTKKDTTTEETDKEGGKRSVTDQTSEEQIVMIRNGDQETPVVVQTKKPDIRGVLVVAQGVDNVQIKKTIIDAVTRVLDVPSYRVAVAPKKIKEDS</sequence>
<evidence type="ECO:0000313" key="3">
    <source>
        <dbReference type="EMBL" id="CBI43467.1"/>
    </source>
</evidence>
<dbReference type="EMBL" id="FN597644">
    <property type="protein sequence ID" value="CBI43467.1"/>
    <property type="molecule type" value="Genomic_DNA"/>
</dbReference>
<feature type="compositionally biased region" description="Polar residues" evidence="1">
    <location>
        <begin position="69"/>
        <end position="84"/>
    </location>
</feature>